<reference evidence="1 2" key="1">
    <citation type="submission" date="2024-01" db="EMBL/GenBank/DDBJ databases">
        <title>The complete chloroplast genome sequence of Lithospermum erythrorhizon: insights into the phylogenetic relationship among Boraginaceae species and the maternal lineages of purple gromwells.</title>
        <authorList>
            <person name="Okada T."/>
            <person name="Watanabe K."/>
        </authorList>
    </citation>
    <scope>NUCLEOTIDE SEQUENCE [LARGE SCALE GENOMIC DNA]</scope>
</reference>
<evidence type="ECO:0000313" key="1">
    <source>
        <dbReference type="EMBL" id="GAA0148413.1"/>
    </source>
</evidence>
<proteinExistence type="predicted"/>
<comment type="caution">
    <text evidence="1">The sequence shown here is derived from an EMBL/GenBank/DDBJ whole genome shotgun (WGS) entry which is preliminary data.</text>
</comment>
<organism evidence="1 2">
    <name type="scientific">Lithospermum erythrorhizon</name>
    <name type="common">Purple gromwell</name>
    <name type="synonym">Lithospermum officinale var. erythrorhizon</name>
    <dbReference type="NCBI Taxonomy" id="34254"/>
    <lineage>
        <taxon>Eukaryota</taxon>
        <taxon>Viridiplantae</taxon>
        <taxon>Streptophyta</taxon>
        <taxon>Embryophyta</taxon>
        <taxon>Tracheophyta</taxon>
        <taxon>Spermatophyta</taxon>
        <taxon>Magnoliopsida</taxon>
        <taxon>eudicotyledons</taxon>
        <taxon>Gunneridae</taxon>
        <taxon>Pentapetalae</taxon>
        <taxon>asterids</taxon>
        <taxon>lamiids</taxon>
        <taxon>Boraginales</taxon>
        <taxon>Boraginaceae</taxon>
        <taxon>Boraginoideae</taxon>
        <taxon>Lithospermeae</taxon>
        <taxon>Lithospermum</taxon>
    </lineage>
</organism>
<keyword evidence="2" id="KW-1185">Reference proteome</keyword>
<dbReference type="AlphaFoldDB" id="A0AAV3PE23"/>
<accession>A0AAV3PE23</accession>
<evidence type="ECO:0000313" key="2">
    <source>
        <dbReference type="Proteomes" id="UP001454036"/>
    </source>
</evidence>
<dbReference type="EMBL" id="BAABME010001234">
    <property type="protein sequence ID" value="GAA0148413.1"/>
    <property type="molecule type" value="Genomic_DNA"/>
</dbReference>
<dbReference type="Proteomes" id="UP001454036">
    <property type="component" value="Unassembled WGS sequence"/>
</dbReference>
<gene>
    <name evidence="1" type="ORF">LIER_07863</name>
</gene>
<name>A0AAV3PE23_LITER</name>
<protein>
    <submittedName>
        <fullName evidence="1">Uncharacterized protein</fullName>
    </submittedName>
</protein>
<sequence>MGVGLVVGDECKGVDGLELGKEGVSSVGKRARRGLWLVGRAEGELGWALVGCLGKLGWVCVGCPGE</sequence>